<reference evidence="3 4" key="1">
    <citation type="submission" date="2019-08" db="EMBL/GenBank/DDBJ databases">
        <title>Deep-cultivation of Planctomycetes and their phenomic and genomic characterization uncovers novel biology.</title>
        <authorList>
            <person name="Wiegand S."/>
            <person name="Jogler M."/>
            <person name="Boedeker C."/>
            <person name="Pinto D."/>
            <person name="Vollmers J."/>
            <person name="Rivas-Marin E."/>
            <person name="Kohn T."/>
            <person name="Peeters S.H."/>
            <person name="Heuer A."/>
            <person name="Rast P."/>
            <person name="Oberbeckmann S."/>
            <person name="Bunk B."/>
            <person name="Jeske O."/>
            <person name="Meyerdierks A."/>
            <person name="Storesund J.E."/>
            <person name="Kallscheuer N."/>
            <person name="Luecker S."/>
            <person name="Lage O.M."/>
            <person name="Pohl T."/>
            <person name="Merkel B.J."/>
            <person name="Hornburger P."/>
            <person name="Mueller R.-W."/>
            <person name="Bruemmer F."/>
            <person name="Labrenz M."/>
            <person name="Spormann A.M."/>
            <person name="Op den Camp H."/>
            <person name="Overmann J."/>
            <person name="Amann R."/>
            <person name="Jetten M.S.M."/>
            <person name="Mascher T."/>
            <person name="Medema M.H."/>
            <person name="Devos D.P."/>
            <person name="Kaster A.-K."/>
            <person name="Ovreas L."/>
            <person name="Rohde M."/>
            <person name="Galperin M.Y."/>
            <person name="Jogler C."/>
        </authorList>
    </citation>
    <scope>NUCLEOTIDE SEQUENCE [LARGE SCALE GENOMIC DNA]</scope>
    <source>
        <strain evidence="3 4">FC18</strain>
    </source>
</reference>
<dbReference type="PROSITE" id="PS51913">
    <property type="entry name" value="HTH_HARE"/>
    <property type="match status" value="1"/>
</dbReference>
<name>A0A5B9PKD4_9BACT</name>
<gene>
    <name evidence="3" type="ORF">MFFC18_50800</name>
</gene>
<feature type="domain" description="HTH HARE-type" evidence="2">
    <location>
        <begin position="1"/>
        <end position="79"/>
    </location>
</feature>
<evidence type="ECO:0000256" key="1">
    <source>
        <dbReference type="ARBA" id="ARBA00023163"/>
    </source>
</evidence>
<dbReference type="GO" id="GO:0006355">
    <property type="term" value="P:regulation of DNA-templated transcription"/>
    <property type="evidence" value="ECO:0007669"/>
    <property type="project" value="InterPro"/>
</dbReference>
<evidence type="ECO:0000313" key="3">
    <source>
        <dbReference type="EMBL" id="QEG25156.1"/>
    </source>
</evidence>
<accession>A0A5B9PKD4</accession>
<dbReference type="InterPro" id="IPR003615">
    <property type="entry name" value="HNH_nuc"/>
</dbReference>
<dbReference type="EMBL" id="CP042912">
    <property type="protein sequence ID" value="QEG25156.1"/>
    <property type="molecule type" value="Genomic_DNA"/>
</dbReference>
<sequence>MTIHEAAHKALLELGTPTHVNPLCQYIVDKGYYDFGAKNPANALAIQLSRRSINVYIGKSNPDKVFYRSAPATYGLSSWLEADASDPRREMSKELDLVSILRSDSPQTEKEQLVLARIGQGKFRDQVLRLWEHQCAVTGAAFTLRASHIKPWRESDDQERLNPNNGLPLCANLDSLFDQFLITFDSDGCIAVSNRLSSDEQLKLGIDRGMRLRKKPWAELEEFLAFHQGEFQSLESDEQTPEDS</sequence>
<evidence type="ECO:0000259" key="2">
    <source>
        <dbReference type="PROSITE" id="PS51913"/>
    </source>
</evidence>
<organism evidence="3 4">
    <name type="scientific">Mariniblastus fucicola</name>
    <dbReference type="NCBI Taxonomy" id="980251"/>
    <lineage>
        <taxon>Bacteria</taxon>
        <taxon>Pseudomonadati</taxon>
        <taxon>Planctomycetota</taxon>
        <taxon>Planctomycetia</taxon>
        <taxon>Pirellulales</taxon>
        <taxon>Pirellulaceae</taxon>
        <taxon>Mariniblastus</taxon>
    </lineage>
</organism>
<dbReference type="Proteomes" id="UP000322214">
    <property type="component" value="Chromosome"/>
</dbReference>
<dbReference type="STRING" id="980251.GCA_001642875_03883"/>
<dbReference type="RefSeq" id="WP_075085873.1">
    <property type="nucleotide sequence ID" value="NZ_CP042912.1"/>
</dbReference>
<keyword evidence="4" id="KW-1185">Reference proteome</keyword>
<protein>
    <recommendedName>
        <fullName evidence="2">HTH HARE-type domain-containing protein</fullName>
    </recommendedName>
</protein>
<dbReference type="Pfam" id="PF13391">
    <property type="entry name" value="HNH_2"/>
    <property type="match status" value="1"/>
</dbReference>
<keyword evidence="1" id="KW-0804">Transcription</keyword>
<dbReference type="OrthoDB" id="5678128at2"/>
<proteinExistence type="predicted"/>
<dbReference type="InterPro" id="IPR007759">
    <property type="entry name" value="Asxl_HARE-HTH"/>
</dbReference>
<dbReference type="AlphaFoldDB" id="A0A5B9PKD4"/>
<evidence type="ECO:0000313" key="4">
    <source>
        <dbReference type="Proteomes" id="UP000322214"/>
    </source>
</evidence>
<dbReference type="KEGG" id="mff:MFFC18_50800"/>
<dbReference type="Pfam" id="PF05066">
    <property type="entry name" value="HARE-HTH"/>
    <property type="match status" value="1"/>
</dbReference>